<feature type="domain" description="Gfo/Idh/MocA-like oxidoreductase N-terminal" evidence="1">
    <location>
        <begin position="2"/>
        <end position="118"/>
    </location>
</feature>
<dbReference type="InterPro" id="IPR055170">
    <property type="entry name" value="GFO_IDH_MocA-like_dom"/>
</dbReference>
<organism evidence="3 4">
    <name type="scientific">Lederbergia graminis</name>
    <dbReference type="NCBI Taxonomy" id="735518"/>
    <lineage>
        <taxon>Bacteria</taxon>
        <taxon>Bacillati</taxon>
        <taxon>Bacillota</taxon>
        <taxon>Bacilli</taxon>
        <taxon>Bacillales</taxon>
        <taxon>Bacillaceae</taxon>
        <taxon>Lederbergia</taxon>
    </lineage>
</organism>
<dbReference type="Gene3D" id="3.40.50.720">
    <property type="entry name" value="NAD(P)-binding Rossmann-like Domain"/>
    <property type="match status" value="1"/>
</dbReference>
<evidence type="ECO:0000313" key="4">
    <source>
        <dbReference type="Proteomes" id="UP001596147"/>
    </source>
</evidence>
<accession>A0ABW0LIZ5</accession>
<proteinExistence type="predicted"/>
<dbReference type="SUPFAM" id="SSF51735">
    <property type="entry name" value="NAD(P)-binding Rossmann-fold domains"/>
    <property type="match status" value="1"/>
</dbReference>
<protein>
    <submittedName>
        <fullName evidence="3">Gfo/Idh/MocA family protein</fullName>
    </submittedName>
</protein>
<gene>
    <name evidence="3" type="ORF">ACFPM4_09275</name>
</gene>
<comment type="caution">
    <text evidence="3">The sequence shown here is derived from an EMBL/GenBank/DDBJ whole genome shotgun (WGS) entry which is preliminary data.</text>
</comment>
<feature type="domain" description="GFO/IDH/MocA-like oxidoreductase" evidence="2">
    <location>
        <begin position="127"/>
        <end position="249"/>
    </location>
</feature>
<dbReference type="InterPro" id="IPR000683">
    <property type="entry name" value="Gfo/Idh/MocA-like_OxRdtase_N"/>
</dbReference>
<keyword evidence="4" id="KW-1185">Reference proteome</keyword>
<dbReference type="Pfam" id="PF22725">
    <property type="entry name" value="GFO_IDH_MocA_C3"/>
    <property type="match status" value="1"/>
</dbReference>
<dbReference type="Pfam" id="PF01408">
    <property type="entry name" value="GFO_IDH_MocA"/>
    <property type="match status" value="1"/>
</dbReference>
<dbReference type="Gene3D" id="3.30.360.10">
    <property type="entry name" value="Dihydrodipicolinate Reductase, domain 2"/>
    <property type="match status" value="1"/>
</dbReference>
<reference evidence="4" key="1">
    <citation type="journal article" date="2019" name="Int. J. Syst. Evol. Microbiol.">
        <title>The Global Catalogue of Microorganisms (GCM) 10K type strain sequencing project: providing services to taxonomists for standard genome sequencing and annotation.</title>
        <authorList>
            <consortium name="The Broad Institute Genomics Platform"/>
            <consortium name="The Broad Institute Genome Sequencing Center for Infectious Disease"/>
            <person name="Wu L."/>
            <person name="Ma J."/>
        </authorList>
    </citation>
    <scope>NUCLEOTIDE SEQUENCE [LARGE SCALE GENOMIC DNA]</scope>
    <source>
        <strain evidence="4">CGMCC 1.12237</strain>
    </source>
</reference>
<name>A0ABW0LIZ5_9BACI</name>
<dbReference type="PANTHER" id="PTHR43377">
    <property type="entry name" value="BILIVERDIN REDUCTASE A"/>
    <property type="match status" value="1"/>
</dbReference>
<dbReference type="EMBL" id="JBHSMC010000013">
    <property type="protein sequence ID" value="MFC5464942.1"/>
    <property type="molecule type" value="Genomic_DNA"/>
</dbReference>
<sequence>MKVGIISFAHMHAHSYATHIKNRPDAELAAIWDGNEERGQQMAQHFQCTYFNHLDELLSTDIDAVIVCSENANHKDHVVKAAKAKKHILCEKPIATTIEDAETMINTCKEEDVILQIAFPVRFSEAVRNAKAAIDSGAIGEVVAINSTNHGKMPGGWFIDEKLSGGGAATDHIVHVMDLIRWIVKDEVKSVYAELDTRFYDIDVEDCGIITLELESGAIATIDPSWSRPQTFPTWGDVYLNFIGTKGNLQVDAFKQHTVHYNDNADNIQQLSFADDMDAGLVDDFITTVKNKDNPSITGEDGLRTLEVVKAAYESFEKKQSVSLVRKVLS</sequence>
<dbReference type="InterPro" id="IPR036291">
    <property type="entry name" value="NAD(P)-bd_dom_sf"/>
</dbReference>
<evidence type="ECO:0000259" key="2">
    <source>
        <dbReference type="Pfam" id="PF22725"/>
    </source>
</evidence>
<dbReference type="PANTHER" id="PTHR43377:SF1">
    <property type="entry name" value="BILIVERDIN REDUCTASE A"/>
    <property type="match status" value="1"/>
</dbReference>
<evidence type="ECO:0000259" key="1">
    <source>
        <dbReference type="Pfam" id="PF01408"/>
    </source>
</evidence>
<dbReference type="SUPFAM" id="SSF55347">
    <property type="entry name" value="Glyceraldehyde-3-phosphate dehydrogenase-like, C-terminal domain"/>
    <property type="match status" value="1"/>
</dbReference>
<dbReference type="RefSeq" id="WP_382350558.1">
    <property type="nucleotide sequence ID" value="NZ_JBHSMC010000013.1"/>
</dbReference>
<dbReference type="InterPro" id="IPR051450">
    <property type="entry name" value="Gfo/Idh/MocA_Oxidoreductases"/>
</dbReference>
<evidence type="ECO:0000313" key="3">
    <source>
        <dbReference type="EMBL" id="MFC5464942.1"/>
    </source>
</evidence>
<dbReference type="Proteomes" id="UP001596147">
    <property type="component" value="Unassembled WGS sequence"/>
</dbReference>